<dbReference type="SMART" id="SM00382">
    <property type="entry name" value="AAA"/>
    <property type="match status" value="1"/>
</dbReference>
<dbReference type="Pfam" id="PF00005">
    <property type="entry name" value="ABC_tran"/>
    <property type="match status" value="1"/>
</dbReference>
<feature type="transmembrane region" description="Helical" evidence="7">
    <location>
        <begin position="137"/>
        <end position="158"/>
    </location>
</feature>
<gene>
    <name evidence="10" type="ORF">Voc01_063880</name>
</gene>
<feature type="transmembrane region" description="Helical" evidence="7">
    <location>
        <begin position="21"/>
        <end position="45"/>
    </location>
</feature>
<feature type="transmembrane region" description="Helical" evidence="7">
    <location>
        <begin position="239"/>
        <end position="266"/>
    </location>
</feature>
<dbReference type="RefSeq" id="WP_239160615.1">
    <property type="nucleotide sequence ID" value="NZ_BOPH01000088.1"/>
</dbReference>
<name>A0A8J4EE89_9ACTN</name>
<dbReference type="NCBIfam" id="TIGR02868">
    <property type="entry name" value="CydC"/>
    <property type="match status" value="1"/>
</dbReference>
<evidence type="ECO:0000313" key="11">
    <source>
        <dbReference type="Proteomes" id="UP000635606"/>
    </source>
</evidence>
<dbReference type="Pfam" id="PF00664">
    <property type="entry name" value="ABC_membrane"/>
    <property type="match status" value="1"/>
</dbReference>
<dbReference type="PANTHER" id="PTHR24221:SF654">
    <property type="entry name" value="ATP-BINDING CASSETTE SUB-FAMILY B MEMBER 6"/>
    <property type="match status" value="1"/>
</dbReference>
<evidence type="ECO:0000256" key="7">
    <source>
        <dbReference type="SAM" id="Phobius"/>
    </source>
</evidence>
<keyword evidence="2 7" id="KW-0812">Transmembrane</keyword>
<dbReference type="InterPro" id="IPR014223">
    <property type="entry name" value="ABC_CydC/D"/>
</dbReference>
<dbReference type="InterPro" id="IPR036640">
    <property type="entry name" value="ABC1_TM_sf"/>
</dbReference>
<evidence type="ECO:0000256" key="1">
    <source>
        <dbReference type="ARBA" id="ARBA00004651"/>
    </source>
</evidence>
<dbReference type="InterPro" id="IPR003593">
    <property type="entry name" value="AAA+_ATPase"/>
</dbReference>
<dbReference type="PROSITE" id="PS50893">
    <property type="entry name" value="ABC_TRANSPORTER_2"/>
    <property type="match status" value="1"/>
</dbReference>
<sequence length="558" mass="58238">MTAPAWLRLLLSAARPAAGRLALSTVAGVGAAGAGVGLMATSAFLISRAALHPPVLHLMVAIVAVRAFGISRGVLRYVERLVGHDAALRVLGALRVRVYTRLQRLAPAGLADFRRADLVQRLVSDVEAVLDALVRVALPYAVTILVGVGSVALVGALLPVAGAVLAGTLVVVGAVVPLVQAATARRTDGRLAPLRGELAVATVDLVHGLPDLIAYGAVDEHLARAADVDRRLRRATERASGVTGVSAAVTALCTGICVLAGLAAGAAAVRAGALDGELLAVVVLTPLAVFEAAGGLPAAAQRLAAARTALDRLAAVLAAPDPTPDPVAPRPLPSGPYTLRLENVTARWEPGRPVFDGLSLDLTPGRRTALVGPSGTGKSTVAALLVRWLDPVAGRVTLNGTDLRRFRGDDVRRVVGYLPDDAHLFDTTIEENLRVARRDATTAQLEAALADARLLDWVRTLPDGTATPVGEHGVALSGGQRRRLALARALLADFPVLVLDEPTEHLDEPTALALTRDILTATRGRTVLFVTHRPEALSHVDEVVDLRDRMAAWRRAAV</sequence>
<evidence type="ECO:0008006" key="12">
    <source>
        <dbReference type="Google" id="ProtNLM"/>
    </source>
</evidence>
<feature type="transmembrane region" description="Helical" evidence="7">
    <location>
        <begin position="51"/>
        <end position="70"/>
    </location>
</feature>
<dbReference type="InterPro" id="IPR011527">
    <property type="entry name" value="ABC1_TM_dom"/>
</dbReference>
<feature type="transmembrane region" description="Helical" evidence="7">
    <location>
        <begin position="278"/>
        <end position="300"/>
    </location>
</feature>
<dbReference type="GO" id="GO:0005524">
    <property type="term" value="F:ATP binding"/>
    <property type="evidence" value="ECO:0007669"/>
    <property type="project" value="UniProtKB-KW"/>
</dbReference>
<dbReference type="InterPro" id="IPR017871">
    <property type="entry name" value="ABC_transporter-like_CS"/>
</dbReference>
<dbReference type="InterPro" id="IPR039421">
    <property type="entry name" value="Type_1_exporter"/>
</dbReference>
<dbReference type="GO" id="GO:0016887">
    <property type="term" value="F:ATP hydrolysis activity"/>
    <property type="evidence" value="ECO:0007669"/>
    <property type="project" value="InterPro"/>
</dbReference>
<feature type="domain" description="ABC transmembrane type-1" evidence="9">
    <location>
        <begin position="22"/>
        <end position="305"/>
    </location>
</feature>
<dbReference type="InterPro" id="IPR027417">
    <property type="entry name" value="P-loop_NTPase"/>
</dbReference>
<dbReference type="PROSITE" id="PS50929">
    <property type="entry name" value="ABC_TM1F"/>
    <property type="match status" value="1"/>
</dbReference>
<dbReference type="GO" id="GO:0140359">
    <property type="term" value="F:ABC-type transporter activity"/>
    <property type="evidence" value="ECO:0007669"/>
    <property type="project" value="InterPro"/>
</dbReference>
<reference evidence="10" key="1">
    <citation type="submission" date="2021-01" db="EMBL/GenBank/DDBJ databases">
        <title>Whole genome shotgun sequence of Virgisporangium ochraceum NBRC 16418.</title>
        <authorList>
            <person name="Komaki H."/>
            <person name="Tamura T."/>
        </authorList>
    </citation>
    <scope>NUCLEOTIDE SEQUENCE</scope>
    <source>
        <strain evidence="10">NBRC 16418</strain>
    </source>
</reference>
<evidence type="ECO:0000256" key="6">
    <source>
        <dbReference type="ARBA" id="ARBA00023136"/>
    </source>
</evidence>
<comment type="subcellular location">
    <subcellularLocation>
        <location evidence="1">Cell membrane</location>
        <topology evidence="1">Multi-pass membrane protein</topology>
    </subcellularLocation>
</comment>
<dbReference type="Gene3D" id="3.40.50.300">
    <property type="entry name" value="P-loop containing nucleotide triphosphate hydrolases"/>
    <property type="match status" value="1"/>
</dbReference>
<dbReference type="AlphaFoldDB" id="A0A8J4EE89"/>
<proteinExistence type="predicted"/>
<evidence type="ECO:0000256" key="5">
    <source>
        <dbReference type="ARBA" id="ARBA00022989"/>
    </source>
</evidence>
<evidence type="ECO:0000259" key="9">
    <source>
        <dbReference type="PROSITE" id="PS50929"/>
    </source>
</evidence>
<keyword evidence="6 7" id="KW-0472">Membrane</keyword>
<evidence type="ECO:0000313" key="10">
    <source>
        <dbReference type="EMBL" id="GIJ71471.1"/>
    </source>
</evidence>
<dbReference type="GO" id="GO:0005886">
    <property type="term" value="C:plasma membrane"/>
    <property type="evidence" value="ECO:0007669"/>
    <property type="project" value="UniProtKB-SubCell"/>
</dbReference>
<dbReference type="InterPro" id="IPR003439">
    <property type="entry name" value="ABC_transporter-like_ATP-bd"/>
</dbReference>
<dbReference type="GO" id="GO:0045454">
    <property type="term" value="P:cell redox homeostasis"/>
    <property type="evidence" value="ECO:0007669"/>
    <property type="project" value="InterPro"/>
</dbReference>
<evidence type="ECO:0000259" key="8">
    <source>
        <dbReference type="PROSITE" id="PS50893"/>
    </source>
</evidence>
<keyword evidence="5 7" id="KW-1133">Transmembrane helix</keyword>
<feature type="transmembrane region" description="Helical" evidence="7">
    <location>
        <begin position="164"/>
        <end position="184"/>
    </location>
</feature>
<keyword evidence="11" id="KW-1185">Reference proteome</keyword>
<evidence type="ECO:0000256" key="4">
    <source>
        <dbReference type="ARBA" id="ARBA00022840"/>
    </source>
</evidence>
<dbReference type="Proteomes" id="UP000635606">
    <property type="component" value="Unassembled WGS sequence"/>
</dbReference>
<comment type="caution">
    <text evidence="10">The sequence shown here is derived from an EMBL/GenBank/DDBJ whole genome shotgun (WGS) entry which is preliminary data.</text>
</comment>
<dbReference type="SUPFAM" id="SSF90123">
    <property type="entry name" value="ABC transporter transmembrane region"/>
    <property type="match status" value="1"/>
</dbReference>
<keyword evidence="4" id="KW-0067">ATP-binding</keyword>
<organism evidence="10 11">
    <name type="scientific">Virgisporangium ochraceum</name>
    <dbReference type="NCBI Taxonomy" id="65505"/>
    <lineage>
        <taxon>Bacteria</taxon>
        <taxon>Bacillati</taxon>
        <taxon>Actinomycetota</taxon>
        <taxon>Actinomycetes</taxon>
        <taxon>Micromonosporales</taxon>
        <taxon>Micromonosporaceae</taxon>
        <taxon>Virgisporangium</taxon>
    </lineage>
</organism>
<dbReference type="PANTHER" id="PTHR24221">
    <property type="entry name" value="ATP-BINDING CASSETTE SUB-FAMILY B"/>
    <property type="match status" value="1"/>
</dbReference>
<dbReference type="EMBL" id="BOPH01000088">
    <property type="protein sequence ID" value="GIJ71471.1"/>
    <property type="molecule type" value="Genomic_DNA"/>
</dbReference>
<evidence type="ECO:0000256" key="3">
    <source>
        <dbReference type="ARBA" id="ARBA00022741"/>
    </source>
</evidence>
<dbReference type="SUPFAM" id="SSF52540">
    <property type="entry name" value="P-loop containing nucleoside triphosphate hydrolases"/>
    <property type="match status" value="1"/>
</dbReference>
<evidence type="ECO:0000256" key="2">
    <source>
        <dbReference type="ARBA" id="ARBA00022692"/>
    </source>
</evidence>
<dbReference type="Gene3D" id="1.20.1560.10">
    <property type="entry name" value="ABC transporter type 1, transmembrane domain"/>
    <property type="match status" value="1"/>
</dbReference>
<feature type="domain" description="ABC transporter" evidence="8">
    <location>
        <begin position="339"/>
        <end position="558"/>
    </location>
</feature>
<dbReference type="PROSITE" id="PS00211">
    <property type="entry name" value="ABC_TRANSPORTER_1"/>
    <property type="match status" value="1"/>
</dbReference>
<keyword evidence="3" id="KW-0547">Nucleotide-binding</keyword>
<accession>A0A8J4EE89</accession>
<dbReference type="GO" id="GO:0034775">
    <property type="term" value="P:glutathione transmembrane transport"/>
    <property type="evidence" value="ECO:0007669"/>
    <property type="project" value="InterPro"/>
</dbReference>
<protein>
    <recommendedName>
        <fullName evidence="12">Thiol reductant ABC exporter subunit CydC</fullName>
    </recommendedName>
</protein>